<accession>A0A7J6MNX0</accession>
<organism evidence="2 3">
    <name type="scientific">Perkinsus chesapeaki</name>
    <name type="common">Clam parasite</name>
    <name type="synonym">Perkinsus andrewsi</name>
    <dbReference type="NCBI Taxonomy" id="330153"/>
    <lineage>
        <taxon>Eukaryota</taxon>
        <taxon>Sar</taxon>
        <taxon>Alveolata</taxon>
        <taxon>Perkinsozoa</taxon>
        <taxon>Perkinsea</taxon>
        <taxon>Perkinsida</taxon>
        <taxon>Perkinsidae</taxon>
        <taxon>Perkinsus</taxon>
    </lineage>
</organism>
<evidence type="ECO:0000313" key="3">
    <source>
        <dbReference type="Proteomes" id="UP000591131"/>
    </source>
</evidence>
<dbReference type="OrthoDB" id="447790at2759"/>
<evidence type="ECO:0000313" key="2">
    <source>
        <dbReference type="EMBL" id="KAF4672940.1"/>
    </source>
</evidence>
<name>A0A7J6MNX0_PERCH</name>
<comment type="caution">
    <text evidence="2">The sequence shown here is derived from an EMBL/GenBank/DDBJ whole genome shotgun (WGS) entry which is preliminary data.</text>
</comment>
<sequence>MTNRVFERLYHQAAEQRERLRQEREKWMAEQSRKEEETIKLPRRRRKASGDTFDRLYKGYALRQKHVDEQRAAQVEEFTEMAKPGGCPRDRKLDIEHINRLYEDFKGRQKAIAEAIVQQQKEIDNMANGELVGGRPKKPNAEVWEKLYQDQHRLSERRQAREEAAREEDRQRTHRTIGKLSRGRSLPTPRSLRVTKRMAKRGKHCSMASVDEEVKEKRLGQRTPLEADLQARVASLYKDAADRMERQRHRMERKELLELAEDIRATSTGTKRLASASGAAVHERLYRARFAPPSREFKAIAQEETWEEFNTRTCSVHASRQVTAEALNETFDRLYGDSAERRQRRDEERLSAEQRALELEAEASRRAVFRPVRQNGSSGSALWNKNQRERMYSNLDHRPAPLPGNRGHTGQKEGSASAALWLYDEGHSTLKALLRELDCD</sequence>
<evidence type="ECO:0000256" key="1">
    <source>
        <dbReference type="SAM" id="MobiDB-lite"/>
    </source>
</evidence>
<feature type="region of interest" description="Disordered" evidence="1">
    <location>
        <begin position="154"/>
        <end position="191"/>
    </location>
</feature>
<protein>
    <submittedName>
        <fullName evidence="2">Uncharacterized protein</fullName>
    </submittedName>
</protein>
<keyword evidence="3" id="KW-1185">Reference proteome</keyword>
<dbReference type="Proteomes" id="UP000591131">
    <property type="component" value="Unassembled WGS sequence"/>
</dbReference>
<gene>
    <name evidence="2" type="ORF">FOL47_011210</name>
</gene>
<reference evidence="2 3" key="1">
    <citation type="submission" date="2020-04" db="EMBL/GenBank/DDBJ databases">
        <title>Perkinsus chesapeaki whole genome sequence.</title>
        <authorList>
            <person name="Bogema D.R."/>
        </authorList>
    </citation>
    <scope>NUCLEOTIDE SEQUENCE [LARGE SCALE GENOMIC DNA]</scope>
    <source>
        <strain evidence="2">ATCC PRA-425</strain>
    </source>
</reference>
<dbReference type="EMBL" id="JAAPAO010000095">
    <property type="protein sequence ID" value="KAF4672940.1"/>
    <property type="molecule type" value="Genomic_DNA"/>
</dbReference>
<feature type="compositionally biased region" description="Basic and acidic residues" evidence="1">
    <location>
        <begin position="27"/>
        <end position="40"/>
    </location>
</feature>
<feature type="region of interest" description="Disordered" evidence="1">
    <location>
        <begin position="27"/>
        <end position="47"/>
    </location>
</feature>
<feature type="compositionally biased region" description="Basic and acidic residues" evidence="1">
    <location>
        <begin position="154"/>
        <end position="171"/>
    </location>
</feature>
<proteinExistence type="predicted"/>
<dbReference type="AlphaFoldDB" id="A0A7J6MNX0"/>